<evidence type="ECO:0000313" key="2">
    <source>
        <dbReference type="EMBL" id="GAA4048299.1"/>
    </source>
</evidence>
<protein>
    <recommendedName>
        <fullName evidence="4">Lipocalin-like domain-containing protein</fullName>
    </recommendedName>
</protein>
<dbReference type="EMBL" id="BAABDK010000029">
    <property type="protein sequence ID" value="GAA4048299.1"/>
    <property type="molecule type" value="Genomic_DNA"/>
</dbReference>
<keyword evidence="1" id="KW-0732">Signal</keyword>
<evidence type="ECO:0008006" key="4">
    <source>
        <dbReference type="Google" id="ProtNLM"/>
    </source>
</evidence>
<comment type="caution">
    <text evidence="2">The sequence shown here is derived from an EMBL/GenBank/DDBJ whole genome shotgun (WGS) entry which is preliminary data.</text>
</comment>
<reference evidence="3" key="1">
    <citation type="journal article" date="2019" name="Int. J. Syst. Evol. Microbiol.">
        <title>The Global Catalogue of Microorganisms (GCM) 10K type strain sequencing project: providing services to taxonomists for standard genome sequencing and annotation.</title>
        <authorList>
            <consortium name="The Broad Institute Genomics Platform"/>
            <consortium name="The Broad Institute Genome Sequencing Center for Infectious Disease"/>
            <person name="Wu L."/>
            <person name="Ma J."/>
        </authorList>
    </citation>
    <scope>NUCLEOTIDE SEQUENCE [LARGE SCALE GENOMIC DNA]</scope>
    <source>
        <strain evidence="3">JCM 17225</strain>
    </source>
</reference>
<sequence length="166" mass="18989">MLPFLRTTALIFILTAAIPTTIVRAQTKTIQSGWKVLQLPHGWLLNVPKDFKIRKLQGIDTEGGVIRSRKRNISLTYEEFSNWYVIKKDCDTTKAVLEATRIYYQEGQRVIMTSGDDCEGRTDITLRSYDLINGAEILLTEIFSTLRLPHSSLTRDKNLKSLKSVR</sequence>
<proteinExistence type="predicted"/>
<keyword evidence="3" id="KW-1185">Reference proteome</keyword>
<feature type="chain" id="PRO_5046256901" description="Lipocalin-like domain-containing protein" evidence="1">
    <location>
        <begin position="26"/>
        <end position="166"/>
    </location>
</feature>
<evidence type="ECO:0000313" key="3">
    <source>
        <dbReference type="Proteomes" id="UP001501469"/>
    </source>
</evidence>
<dbReference type="RefSeq" id="WP_345057782.1">
    <property type="nucleotide sequence ID" value="NZ_BAABDK010000029.1"/>
</dbReference>
<feature type="signal peptide" evidence="1">
    <location>
        <begin position="1"/>
        <end position="25"/>
    </location>
</feature>
<organism evidence="2 3">
    <name type="scientific">Hymenobacter glaciei</name>
    <dbReference type="NCBI Taxonomy" id="877209"/>
    <lineage>
        <taxon>Bacteria</taxon>
        <taxon>Pseudomonadati</taxon>
        <taxon>Bacteroidota</taxon>
        <taxon>Cytophagia</taxon>
        <taxon>Cytophagales</taxon>
        <taxon>Hymenobacteraceae</taxon>
        <taxon>Hymenobacter</taxon>
    </lineage>
</organism>
<evidence type="ECO:0000256" key="1">
    <source>
        <dbReference type="SAM" id="SignalP"/>
    </source>
</evidence>
<dbReference type="Proteomes" id="UP001501469">
    <property type="component" value="Unassembled WGS sequence"/>
</dbReference>
<accession>A0ABP7UNH2</accession>
<name>A0ABP7UNH2_9BACT</name>
<gene>
    <name evidence="2" type="ORF">GCM10022409_38400</name>
</gene>